<proteinExistence type="inferred from homology"/>
<comment type="similarity">
    <text evidence="1">Belongs to the metallo-dependent hydrolases superfamily.</text>
</comment>
<sequence length="301" mass="33190">MIPNAGSGNGDLLSPSCPVVDAHAHLYDPGTLEYPWLEGAPVLRSPHLPSHYRQASEPVEVEKIVFVEVAARDGLALEEAAWVADLARSERRLQGIVAGARLERGTAVAEELDALKELPAVRGVRRIVSAPFQSDPEFCLRPSFIKGVRLLPRYGFVFDLAAQKEDLLRSAQLVRKCPEVRFVLDHMANPDIRGGVTEPWASDLDALAALENVFCKVSGMIPNAAPDWTVEQLEPYVDHAIEVFGFERLMFGSDWPVMDANGGSYRRWVDALTRIMSGTSEAEMRRLFGETAAEFYGLGQS</sequence>
<dbReference type="PANTHER" id="PTHR43569:SF2">
    <property type="entry name" value="AMIDOHYDROLASE-RELATED DOMAIN-CONTAINING PROTEIN"/>
    <property type="match status" value="1"/>
</dbReference>
<dbReference type="AlphaFoldDB" id="A0A934K773"/>
<gene>
    <name evidence="3" type="ORF">JF922_24825</name>
</gene>
<dbReference type="InterPro" id="IPR032466">
    <property type="entry name" value="Metal_Hydrolase"/>
</dbReference>
<accession>A0A934K773</accession>
<dbReference type="SUPFAM" id="SSF51556">
    <property type="entry name" value="Metallo-dependent hydrolases"/>
    <property type="match status" value="1"/>
</dbReference>
<evidence type="ECO:0000256" key="1">
    <source>
        <dbReference type="ARBA" id="ARBA00038310"/>
    </source>
</evidence>
<dbReference type="Proteomes" id="UP000612893">
    <property type="component" value="Unassembled WGS sequence"/>
</dbReference>
<comment type="caution">
    <text evidence="3">The sequence shown here is derived from an EMBL/GenBank/DDBJ whole genome shotgun (WGS) entry which is preliminary data.</text>
</comment>
<reference evidence="3" key="1">
    <citation type="submission" date="2020-10" db="EMBL/GenBank/DDBJ databases">
        <title>Ca. Dormibacterota MAGs.</title>
        <authorList>
            <person name="Montgomery K."/>
        </authorList>
    </citation>
    <scope>NUCLEOTIDE SEQUENCE [LARGE SCALE GENOMIC DNA]</scope>
    <source>
        <strain evidence="3">SC8812_S17_10</strain>
    </source>
</reference>
<dbReference type="PANTHER" id="PTHR43569">
    <property type="entry name" value="AMIDOHYDROLASE"/>
    <property type="match status" value="1"/>
</dbReference>
<dbReference type="InterPro" id="IPR006680">
    <property type="entry name" value="Amidohydro-rel"/>
</dbReference>
<dbReference type="GO" id="GO:0016787">
    <property type="term" value="F:hydrolase activity"/>
    <property type="evidence" value="ECO:0007669"/>
    <property type="project" value="InterPro"/>
</dbReference>
<dbReference type="InterPro" id="IPR052350">
    <property type="entry name" value="Metallo-dep_Lactonases"/>
</dbReference>
<evidence type="ECO:0000313" key="4">
    <source>
        <dbReference type="Proteomes" id="UP000612893"/>
    </source>
</evidence>
<evidence type="ECO:0000313" key="3">
    <source>
        <dbReference type="EMBL" id="MBJ7601284.1"/>
    </source>
</evidence>
<organism evidence="3 4">
    <name type="scientific">Candidatus Nephthysia bennettiae</name>
    <dbReference type="NCBI Taxonomy" id="3127016"/>
    <lineage>
        <taxon>Bacteria</taxon>
        <taxon>Bacillati</taxon>
        <taxon>Candidatus Dormiibacterota</taxon>
        <taxon>Candidatus Dormibacteria</taxon>
        <taxon>Candidatus Dormibacterales</taxon>
        <taxon>Candidatus Dormibacteraceae</taxon>
        <taxon>Candidatus Nephthysia</taxon>
    </lineage>
</organism>
<name>A0A934K773_9BACT</name>
<evidence type="ECO:0000259" key="2">
    <source>
        <dbReference type="Pfam" id="PF04909"/>
    </source>
</evidence>
<dbReference type="Pfam" id="PF04909">
    <property type="entry name" value="Amidohydro_2"/>
    <property type="match status" value="1"/>
</dbReference>
<dbReference type="Gene3D" id="3.20.20.140">
    <property type="entry name" value="Metal-dependent hydrolases"/>
    <property type="match status" value="1"/>
</dbReference>
<keyword evidence="4" id="KW-1185">Reference proteome</keyword>
<feature type="domain" description="Amidohydrolase-related" evidence="2">
    <location>
        <begin position="20"/>
        <end position="298"/>
    </location>
</feature>
<dbReference type="EMBL" id="JAEKNR010000240">
    <property type="protein sequence ID" value="MBJ7601284.1"/>
    <property type="molecule type" value="Genomic_DNA"/>
</dbReference>
<protein>
    <submittedName>
        <fullName evidence="3">Amidohydrolase family protein</fullName>
    </submittedName>
</protein>